<organism evidence="8 9">
    <name type="scientific">Clostridium carboxidivorans P7</name>
    <dbReference type="NCBI Taxonomy" id="536227"/>
    <lineage>
        <taxon>Bacteria</taxon>
        <taxon>Bacillati</taxon>
        <taxon>Bacillota</taxon>
        <taxon>Clostridia</taxon>
        <taxon>Eubacteriales</taxon>
        <taxon>Clostridiaceae</taxon>
        <taxon>Clostridium</taxon>
    </lineage>
</organism>
<dbReference type="InterPro" id="IPR020846">
    <property type="entry name" value="MFS_dom"/>
</dbReference>
<proteinExistence type="predicted"/>
<dbReference type="Pfam" id="PF07690">
    <property type="entry name" value="MFS_1"/>
    <property type="match status" value="1"/>
</dbReference>
<evidence type="ECO:0000313" key="9">
    <source>
        <dbReference type="Proteomes" id="UP000004198"/>
    </source>
</evidence>
<accession>C6PX07</accession>
<dbReference type="EMBL" id="ACVI01000060">
    <property type="protein sequence ID" value="EET86244.1"/>
    <property type="molecule type" value="Genomic_DNA"/>
</dbReference>
<dbReference type="InterPro" id="IPR011701">
    <property type="entry name" value="MFS"/>
</dbReference>
<evidence type="ECO:0000259" key="7">
    <source>
        <dbReference type="PROSITE" id="PS50850"/>
    </source>
</evidence>
<dbReference type="InterPro" id="IPR036259">
    <property type="entry name" value="MFS_trans_sf"/>
</dbReference>
<sequence>MIKDNNIVQKNFVLSNSLVLIMAAASGITVANLYYIQPLLGDIARAFHVLQGSIGAAAMLTQVGYALGMFFFLPLGDIKERRSLITLMLYFTAAALIIMAVSFNVKMIFIASFAIGFTSIVPQLIVPFAAQLAKPDERGKVIGNVMSGLLIGILVSRTFSGFIGANFGWRTVYKAAAVMMFLLAIVLKKLLPVSPANSSIKYSKLISSLWQLIKSEKVLRETSLIGAMMFATFSVFWTSLIFLLESPIYNLGTETAGLFGLVGITGAVAATFVGRIADKKSPKFTVAVAICISTLSYICFWTFGFKMLGLIIGVILLDIGVQSAQISNQAIIYALNPEARNRLNTVYMVSYFIGGASGSILGSYAWQHFGWSGVCVVGLLFQAIAIMTCLYEKVNN</sequence>
<feature type="transmembrane region" description="Helical" evidence="6">
    <location>
        <begin position="346"/>
        <end position="365"/>
    </location>
</feature>
<keyword evidence="5 6" id="KW-0472">Membrane</keyword>
<dbReference type="Gene3D" id="1.20.1250.20">
    <property type="entry name" value="MFS general substrate transporter like domains"/>
    <property type="match status" value="1"/>
</dbReference>
<evidence type="ECO:0000256" key="6">
    <source>
        <dbReference type="SAM" id="Phobius"/>
    </source>
</evidence>
<feature type="transmembrane region" description="Helical" evidence="6">
    <location>
        <begin position="109"/>
        <end position="129"/>
    </location>
</feature>
<feature type="transmembrane region" description="Helical" evidence="6">
    <location>
        <begin position="141"/>
        <end position="165"/>
    </location>
</feature>
<comment type="caution">
    <text evidence="8">The sequence shown here is derived from an EMBL/GenBank/DDBJ whole genome shotgun (WGS) entry which is preliminary data.</text>
</comment>
<dbReference type="KEGG" id="cck:Ccar_04335"/>
<evidence type="ECO:0000256" key="4">
    <source>
        <dbReference type="ARBA" id="ARBA00022989"/>
    </source>
</evidence>
<feature type="transmembrane region" description="Helical" evidence="6">
    <location>
        <begin position="48"/>
        <end position="72"/>
    </location>
</feature>
<dbReference type="CDD" id="cd17324">
    <property type="entry name" value="MFS_NepI_like"/>
    <property type="match status" value="1"/>
</dbReference>
<dbReference type="eggNOG" id="COG2814">
    <property type="taxonomic scope" value="Bacteria"/>
</dbReference>
<dbReference type="RefSeq" id="WP_007062209.1">
    <property type="nucleotide sequence ID" value="NZ_ACVI01000060.1"/>
</dbReference>
<comment type="subcellular location">
    <subcellularLocation>
        <location evidence="1">Cell membrane</location>
        <topology evidence="1">Multi-pass membrane protein</topology>
    </subcellularLocation>
</comment>
<feature type="transmembrane region" description="Helical" evidence="6">
    <location>
        <begin position="284"/>
        <end position="304"/>
    </location>
</feature>
<feature type="transmembrane region" description="Helical" evidence="6">
    <location>
        <begin position="171"/>
        <end position="191"/>
    </location>
</feature>
<feature type="transmembrane region" description="Helical" evidence="6">
    <location>
        <begin position="256"/>
        <end position="277"/>
    </location>
</feature>
<reference evidence="8 9" key="1">
    <citation type="submission" date="2009-06" db="EMBL/GenBank/DDBJ databases">
        <title>The draft genome of Clostridium carboxidivorans P7.</title>
        <authorList>
            <consortium name="US DOE Joint Genome Institute (JGI-PGF)"/>
            <person name="Lucas S."/>
            <person name="Copeland A."/>
            <person name="Lapidus A."/>
            <person name="Glavina del Rio T."/>
            <person name="Tice H."/>
            <person name="Bruce D."/>
            <person name="Goodwin L."/>
            <person name="Pitluck S."/>
            <person name="Larimer F."/>
            <person name="Land M.L."/>
            <person name="Hauser L."/>
            <person name="Hemme C.L."/>
        </authorList>
    </citation>
    <scope>NUCLEOTIDE SEQUENCE [LARGE SCALE GENOMIC DNA]</scope>
    <source>
        <strain evidence="8 9">P7</strain>
    </source>
</reference>
<dbReference type="PANTHER" id="PTHR42910">
    <property type="entry name" value="TRANSPORTER SCO4007-RELATED"/>
    <property type="match status" value="1"/>
</dbReference>
<keyword evidence="9" id="KW-1185">Reference proteome</keyword>
<evidence type="ECO:0000256" key="5">
    <source>
        <dbReference type="ARBA" id="ARBA00023136"/>
    </source>
</evidence>
<evidence type="ECO:0000256" key="2">
    <source>
        <dbReference type="ARBA" id="ARBA00022448"/>
    </source>
</evidence>
<feature type="transmembrane region" description="Helical" evidence="6">
    <location>
        <begin position="12"/>
        <end position="36"/>
    </location>
</feature>
<dbReference type="PATRIC" id="fig|536227.13.peg.916"/>
<dbReference type="PANTHER" id="PTHR42910:SF1">
    <property type="entry name" value="MAJOR FACILITATOR SUPERFAMILY (MFS) PROFILE DOMAIN-CONTAINING PROTEIN"/>
    <property type="match status" value="1"/>
</dbReference>
<keyword evidence="2" id="KW-0813">Transport</keyword>
<evidence type="ECO:0000256" key="1">
    <source>
        <dbReference type="ARBA" id="ARBA00004651"/>
    </source>
</evidence>
<dbReference type="OrthoDB" id="9815356at2"/>
<dbReference type="GO" id="GO:0005886">
    <property type="term" value="C:plasma membrane"/>
    <property type="evidence" value="ECO:0007669"/>
    <property type="project" value="UniProtKB-SubCell"/>
</dbReference>
<feature type="transmembrane region" description="Helical" evidence="6">
    <location>
        <begin position="371"/>
        <end position="391"/>
    </location>
</feature>
<dbReference type="GO" id="GO:0022857">
    <property type="term" value="F:transmembrane transporter activity"/>
    <property type="evidence" value="ECO:0007669"/>
    <property type="project" value="InterPro"/>
</dbReference>
<dbReference type="Proteomes" id="UP000004198">
    <property type="component" value="Unassembled WGS sequence"/>
</dbReference>
<feature type="transmembrane region" description="Helical" evidence="6">
    <location>
        <begin position="224"/>
        <end position="244"/>
    </location>
</feature>
<dbReference type="STRING" id="536227.Ccar_04335"/>
<feature type="domain" description="Major facilitator superfamily (MFS) profile" evidence="7">
    <location>
        <begin position="18"/>
        <end position="396"/>
    </location>
</feature>
<dbReference type="AlphaFoldDB" id="C6PX07"/>
<evidence type="ECO:0000256" key="3">
    <source>
        <dbReference type="ARBA" id="ARBA00022692"/>
    </source>
</evidence>
<feature type="transmembrane region" description="Helical" evidence="6">
    <location>
        <begin position="84"/>
        <end position="103"/>
    </location>
</feature>
<evidence type="ECO:0000313" key="8">
    <source>
        <dbReference type="EMBL" id="EET86244.1"/>
    </source>
</evidence>
<dbReference type="PROSITE" id="PS50850">
    <property type="entry name" value="MFS"/>
    <property type="match status" value="1"/>
</dbReference>
<protein>
    <submittedName>
        <fullName evidence="8">Major facilitator superfamily MFS_1</fullName>
    </submittedName>
</protein>
<keyword evidence="4 6" id="KW-1133">Transmembrane helix</keyword>
<dbReference type="SUPFAM" id="SSF103473">
    <property type="entry name" value="MFS general substrate transporter"/>
    <property type="match status" value="1"/>
</dbReference>
<name>C6PX07_9CLOT</name>
<gene>
    <name evidence="8" type="ORF">CcarbDRAFT_3324</name>
</gene>
<keyword evidence="3 6" id="KW-0812">Transmembrane</keyword>
<feature type="transmembrane region" description="Helical" evidence="6">
    <location>
        <begin position="310"/>
        <end position="334"/>
    </location>
</feature>